<feature type="transmembrane region" description="Helical" evidence="1">
    <location>
        <begin position="16"/>
        <end position="37"/>
    </location>
</feature>
<evidence type="ECO:0000313" key="3">
    <source>
        <dbReference type="Proteomes" id="UP000636960"/>
    </source>
</evidence>
<keyword evidence="3" id="KW-1185">Reference proteome</keyword>
<organism evidence="2 3">
    <name type="scientific">Paractinoplanes rishiriensis</name>
    <dbReference type="NCBI Taxonomy" id="1050105"/>
    <lineage>
        <taxon>Bacteria</taxon>
        <taxon>Bacillati</taxon>
        <taxon>Actinomycetota</taxon>
        <taxon>Actinomycetes</taxon>
        <taxon>Micromonosporales</taxon>
        <taxon>Micromonosporaceae</taxon>
        <taxon>Paractinoplanes</taxon>
    </lineage>
</organism>
<accession>A0A919K5G7</accession>
<dbReference type="Proteomes" id="UP000636960">
    <property type="component" value="Unassembled WGS sequence"/>
</dbReference>
<sequence length="152" mass="16266">MAHYPLNHHLRQTYRFLAGLAGLHLALIGILGLAATWGDPLFHRGADWVLGMRVNPASAWLYAVVGVLLLAVVLIGGNIYHHVALVLGWTLLVVGTLVMAFLQTDANVLNASMSNVIWIIIDGLVVLTAGLYGKVGTPDAARAEQEAAHSSR</sequence>
<protein>
    <recommendedName>
        <fullName evidence="4">DUF4383 domain-containing protein</fullName>
    </recommendedName>
</protein>
<evidence type="ECO:0008006" key="4">
    <source>
        <dbReference type="Google" id="ProtNLM"/>
    </source>
</evidence>
<comment type="caution">
    <text evidence="2">The sequence shown here is derived from an EMBL/GenBank/DDBJ whole genome shotgun (WGS) entry which is preliminary data.</text>
</comment>
<feature type="transmembrane region" description="Helical" evidence="1">
    <location>
        <begin position="115"/>
        <end position="133"/>
    </location>
</feature>
<keyword evidence="1" id="KW-0472">Membrane</keyword>
<dbReference type="EMBL" id="BOMV01000069">
    <property type="protein sequence ID" value="GIE99177.1"/>
    <property type="molecule type" value="Genomic_DNA"/>
</dbReference>
<dbReference type="AlphaFoldDB" id="A0A919K5G7"/>
<gene>
    <name evidence="2" type="ORF">Ari01nite_66420</name>
</gene>
<evidence type="ECO:0000256" key="1">
    <source>
        <dbReference type="SAM" id="Phobius"/>
    </source>
</evidence>
<evidence type="ECO:0000313" key="2">
    <source>
        <dbReference type="EMBL" id="GIE99177.1"/>
    </source>
</evidence>
<keyword evidence="1" id="KW-0812">Transmembrane</keyword>
<proteinExistence type="predicted"/>
<dbReference type="RefSeq" id="WP_203786169.1">
    <property type="nucleotide sequence ID" value="NZ_BOMV01000069.1"/>
</dbReference>
<feature type="transmembrane region" description="Helical" evidence="1">
    <location>
        <begin position="83"/>
        <end position="103"/>
    </location>
</feature>
<feature type="transmembrane region" description="Helical" evidence="1">
    <location>
        <begin position="57"/>
        <end position="76"/>
    </location>
</feature>
<keyword evidence="1" id="KW-1133">Transmembrane helix</keyword>
<name>A0A919K5G7_9ACTN</name>
<reference evidence="2" key="1">
    <citation type="submission" date="2021-01" db="EMBL/GenBank/DDBJ databases">
        <title>Whole genome shotgun sequence of Actinoplanes rishiriensis NBRC 108556.</title>
        <authorList>
            <person name="Komaki H."/>
            <person name="Tamura T."/>
        </authorList>
    </citation>
    <scope>NUCLEOTIDE SEQUENCE</scope>
    <source>
        <strain evidence="2">NBRC 108556</strain>
    </source>
</reference>